<keyword evidence="2" id="KW-0731">Sigma factor</keyword>
<protein>
    <submittedName>
        <fullName evidence="5">Sigma-70 family RNA polymerase sigma factor</fullName>
    </submittedName>
</protein>
<evidence type="ECO:0000256" key="2">
    <source>
        <dbReference type="ARBA" id="ARBA00023082"/>
    </source>
</evidence>
<evidence type="ECO:0000256" key="1">
    <source>
        <dbReference type="ARBA" id="ARBA00023015"/>
    </source>
</evidence>
<proteinExistence type="predicted"/>
<dbReference type="EMBL" id="JAENIK010000002">
    <property type="protein sequence ID" value="MBK1814254.1"/>
    <property type="molecule type" value="Genomic_DNA"/>
</dbReference>
<gene>
    <name evidence="5" type="ORF">JIN84_01355</name>
</gene>
<feature type="domain" description="RNA polymerase sigma-70 region 2" evidence="4">
    <location>
        <begin position="43"/>
        <end position="104"/>
    </location>
</feature>
<dbReference type="SUPFAM" id="SSF88946">
    <property type="entry name" value="Sigma2 domain of RNA polymerase sigma factors"/>
    <property type="match status" value="1"/>
</dbReference>
<dbReference type="GO" id="GO:0016987">
    <property type="term" value="F:sigma factor activity"/>
    <property type="evidence" value="ECO:0007669"/>
    <property type="project" value="UniProtKB-KW"/>
</dbReference>
<dbReference type="InterPro" id="IPR039425">
    <property type="entry name" value="RNA_pol_sigma-70-like"/>
</dbReference>
<keyword evidence="3" id="KW-0804">Transcription</keyword>
<accession>A0A934VAD5</accession>
<dbReference type="AlphaFoldDB" id="A0A934VAD5"/>
<dbReference type="InterPro" id="IPR007627">
    <property type="entry name" value="RNA_pol_sigma70_r2"/>
</dbReference>
<dbReference type="PANTHER" id="PTHR43133">
    <property type="entry name" value="RNA POLYMERASE ECF-TYPE SIGMA FACTO"/>
    <property type="match status" value="1"/>
</dbReference>
<dbReference type="GO" id="GO:0006352">
    <property type="term" value="P:DNA-templated transcription initiation"/>
    <property type="evidence" value="ECO:0007669"/>
    <property type="project" value="InterPro"/>
</dbReference>
<dbReference type="Proteomes" id="UP000600139">
    <property type="component" value="Unassembled WGS sequence"/>
</dbReference>
<dbReference type="InterPro" id="IPR013325">
    <property type="entry name" value="RNA_pol_sigma_r2"/>
</dbReference>
<reference evidence="5" key="1">
    <citation type="submission" date="2021-01" db="EMBL/GenBank/DDBJ databases">
        <title>Modified the classification status of verrucomicrobia.</title>
        <authorList>
            <person name="Feng X."/>
        </authorList>
    </citation>
    <scope>NUCLEOTIDE SEQUENCE</scope>
    <source>
        <strain evidence="5">JCM 18052</strain>
    </source>
</reference>
<dbReference type="Gene3D" id="1.10.1740.10">
    <property type="match status" value="1"/>
</dbReference>
<evidence type="ECO:0000313" key="5">
    <source>
        <dbReference type="EMBL" id="MBK1814254.1"/>
    </source>
</evidence>
<dbReference type="Pfam" id="PF04542">
    <property type="entry name" value="Sigma70_r2"/>
    <property type="match status" value="1"/>
</dbReference>
<dbReference type="RefSeq" id="WP_200349224.1">
    <property type="nucleotide sequence ID" value="NZ_BAABHZ010000005.1"/>
</dbReference>
<keyword evidence="1" id="KW-0805">Transcription regulation</keyword>
<evidence type="ECO:0000259" key="4">
    <source>
        <dbReference type="Pfam" id="PF04542"/>
    </source>
</evidence>
<organism evidence="5 6">
    <name type="scientific">Luteolibacter yonseiensis</name>
    <dbReference type="NCBI Taxonomy" id="1144680"/>
    <lineage>
        <taxon>Bacteria</taxon>
        <taxon>Pseudomonadati</taxon>
        <taxon>Verrucomicrobiota</taxon>
        <taxon>Verrucomicrobiia</taxon>
        <taxon>Verrucomicrobiales</taxon>
        <taxon>Verrucomicrobiaceae</taxon>
        <taxon>Luteolibacter</taxon>
    </lineage>
</organism>
<evidence type="ECO:0000313" key="6">
    <source>
        <dbReference type="Proteomes" id="UP000600139"/>
    </source>
</evidence>
<evidence type="ECO:0000256" key="3">
    <source>
        <dbReference type="ARBA" id="ARBA00023163"/>
    </source>
</evidence>
<name>A0A934VAD5_9BACT</name>
<keyword evidence="6" id="KW-1185">Reference proteome</keyword>
<comment type="caution">
    <text evidence="5">The sequence shown here is derived from an EMBL/GenBank/DDBJ whole genome shotgun (WGS) entry which is preliminary data.</text>
</comment>
<sequence>MDTAAQPLFLTTRWTIVLSARDPSSSASARALESLCQAYWYPLYVFVRRQGHSAHDAQDLTQDFFAKLLEKDYLRAVEREKGRFRTFLIFALKRFLLNEWDKRRCVKRGGSITHLSLDANLAESRYLMETCESEPADHLYEKRWALTLLDQAMGRLRTDYETTGRGVEFSHLKVYLTVDRSEVSYPGISSALGMTEGAARVALHRLRKRFREVFREEIAGTVSAADEVDDEVRHVVAVLSRG</sequence>
<dbReference type="PANTHER" id="PTHR43133:SF51">
    <property type="entry name" value="RNA POLYMERASE SIGMA FACTOR"/>
    <property type="match status" value="1"/>
</dbReference>